<keyword evidence="1" id="KW-0812">Transmembrane</keyword>
<feature type="transmembrane region" description="Helical" evidence="1">
    <location>
        <begin position="68"/>
        <end position="88"/>
    </location>
</feature>
<evidence type="ECO:0000313" key="3">
    <source>
        <dbReference type="Proteomes" id="UP000190150"/>
    </source>
</evidence>
<evidence type="ECO:0000313" key="2">
    <source>
        <dbReference type="EMBL" id="SKB62252.1"/>
    </source>
</evidence>
<keyword evidence="1" id="KW-0472">Membrane</keyword>
<dbReference type="STRING" id="1513896.SAMN05660841_01567"/>
<proteinExistence type="predicted"/>
<feature type="transmembrane region" description="Helical" evidence="1">
    <location>
        <begin position="43"/>
        <end position="62"/>
    </location>
</feature>
<reference evidence="3" key="1">
    <citation type="submission" date="2017-02" db="EMBL/GenBank/DDBJ databases">
        <authorList>
            <person name="Varghese N."/>
            <person name="Submissions S."/>
        </authorList>
    </citation>
    <scope>NUCLEOTIDE SEQUENCE [LARGE SCALE GENOMIC DNA]</scope>
    <source>
        <strain evidence="3">DSM 24091</strain>
    </source>
</reference>
<organism evidence="2 3">
    <name type="scientific">Sphingobacterium nematocida</name>
    <dbReference type="NCBI Taxonomy" id="1513896"/>
    <lineage>
        <taxon>Bacteria</taxon>
        <taxon>Pseudomonadati</taxon>
        <taxon>Bacteroidota</taxon>
        <taxon>Sphingobacteriia</taxon>
        <taxon>Sphingobacteriales</taxon>
        <taxon>Sphingobacteriaceae</taxon>
        <taxon>Sphingobacterium</taxon>
    </lineage>
</organism>
<keyword evidence="1" id="KW-1133">Transmembrane helix</keyword>
<sequence>MTLYINDILLAMAIGGVECVLITLFLVKAFPFSQATQNGKSRVLINLFVLGLLALVGYLHIMVHQYELAIWGAALLMWILFLFLLKVLKKENWKSLDFEAS</sequence>
<dbReference type="EMBL" id="FUZF01000004">
    <property type="protein sequence ID" value="SKB62252.1"/>
    <property type="molecule type" value="Genomic_DNA"/>
</dbReference>
<name>A0A1T5CRZ9_9SPHI</name>
<gene>
    <name evidence="2" type="ORF">SAMN05660841_01567</name>
</gene>
<accession>A0A1T5CRZ9</accession>
<dbReference type="Proteomes" id="UP000190150">
    <property type="component" value="Unassembled WGS sequence"/>
</dbReference>
<keyword evidence="3" id="KW-1185">Reference proteome</keyword>
<feature type="transmembrane region" description="Helical" evidence="1">
    <location>
        <begin position="12"/>
        <end position="31"/>
    </location>
</feature>
<protein>
    <submittedName>
        <fullName evidence="2">Uncharacterized protein</fullName>
    </submittedName>
</protein>
<dbReference type="AlphaFoldDB" id="A0A1T5CRZ9"/>
<evidence type="ECO:0000256" key="1">
    <source>
        <dbReference type="SAM" id="Phobius"/>
    </source>
</evidence>